<dbReference type="EMBL" id="QGGO01000002">
    <property type="protein sequence ID" value="PWK29003.1"/>
    <property type="molecule type" value="Genomic_DNA"/>
</dbReference>
<name>A0A316EDJ1_9BACT</name>
<gene>
    <name evidence="2" type="ORF">LV89_00557</name>
</gene>
<dbReference type="RefSeq" id="WP_109741330.1">
    <property type="nucleotide sequence ID" value="NZ_QGGO01000002.1"/>
</dbReference>
<evidence type="ECO:0000313" key="3">
    <source>
        <dbReference type="Proteomes" id="UP000245489"/>
    </source>
</evidence>
<dbReference type="InterPro" id="IPR011335">
    <property type="entry name" value="Restrct_endonuc-II-like"/>
</dbReference>
<dbReference type="Gene3D" id="3.90.1570.10">
    <property type="entry name" value="tt1808, chain A"/>
    <property type="match status" value="1"/>
</dbReference>
<evidence type="ECO:0000259" key="1">
    <source>
        <dbReference type="Pfam" id="PF05685"/>
    </source>
</evidence>
<keyword evidence="2" id="KW-0540">Nuclease</keyword>
<keyword evidence="2" id="KW-0255">Endonuclease</keyword>
<sequence>MTFAELDLNGTYTYADYLKWTFEERLEIIKGKIFPMSAPARIHQRISWKFTEAIVKFLEGKKCEAYTAPFDVRLTPLKRDNSSNKVHTVVQPDLCVICDLDKLDDKGCVGAPDLIIEILSPGNSRKEMREKYEVYEENGVKEYWLVEPQDKCVFVYVLNEAGKYIGLQPVTDEDILTSTTFPDLQIDLSRVFDN</sequence>
<organism evidence="2 3">
    <name type="scientific">Arcicella aurantiaca</name>
    <dbReference type="NCBI Taxonomy" id="591202"/>
    <lineage>
        <taxon>Bacteria</taxon>
        <taxon>Pseudomonadati</taxon>
        <taxon>Bacteroidota</taxon>
        <taxon>Cytophagia</taxon>
        <taxon>Cytophagales</taxon>
        <taxon>Flectobacillaceae</taxon>
        <taxon>Arcicella</taxon>
    </lineage>
</organism>
<comment type="caution">
    <text evidence="2">The sequence shown here is derived from an EMBL/GenBank/DDBJ whole genome shotgun (WGS) entry which is preliminary data.</text>
</comment>
<dbReference type="AlphaFoldDB" id="A0A316EDJ1"/>
<feature type="domain" description="Putative restriction endonuclease" evidence="1">
    <location>
        <begin position="15"/>
        <end position="188"/>
    </location>
</feature>
<dbReference type="SUPFAM" id="SSF52980">
    <property type="entry name" value="Restriction endonuclease-like"/>
    <property type="match status" value="1"/>
</dbReference>
<proteinExistence type="predicted"/>
<dbReference type="CDD" id="cd06260">
    <property type="entry name" value="DUF820-like"/>
    <property type="match status" value="1"/>
</dbReference>
<protein>
    <submittedName>
        <fullName evidence="2">Uma2 family endonuclease</fullName>
    </submittedName>
</protein>
<dbReference type="InterPro" id="IPR008538">
    <property type="entry name" value="Uma2"/>
</dbReference>
<keyword evidence="3" id="KW-1185">Reference proteome</keyword>
<dbReference type="OrthoDB" id="9808428at2"/>
<dbReference type="Proteomes" id="UP000245489">
    <property type="component" value="Unassembled WGS sequence"/>
</dbReference>
<accession>A0A316EDJ1</accession>
<evidence type="ECO:0000313" key="2">
    <source>
        <dbReference type="EMBL" id="PWK29003.1"/>
    </source>
</evidence>
<dbReference type="InterPro" id="IPR012296">
    <property type="entry name" value="Nuclease_put_TT1808"/>
</dbReference>
<dbReference type="PANTHER" id="PTHR36558:SF1">
    <property type="entry name" value="RESTRICTION ENDONUCLEASE DOMAIN-CONTAINING PROTEIN-RELATED"/>
    <property type="match status" value="1"/>
</dbReference>
<dbReference type="Pfam" id="PF05685">
    <property type="entry name" value="Uma2"/>
    <property type="match status" value="1"/>
</dbReference>
<dbReference type="PANTHER" id="PTHR36558">
    <property type="entry name" value="GLR1098 PROTEIN"/>
    <property type="match status" value="1"/>
</dbReference>
<dbReference type="GO" id="GO:0004519">
    <property type="term" value="F:endonuclease activity"/>
    <property type="evidence" value="ECO:0007669"/>
    <property type="project" value="UniProtKB-KW"/>
</dbReference>
<reference evidence="2 3" key="1">
    <citation type="submission" date="2018-05" db="EMBL/GenBank/DDBJ databases">
        <title>Genomic Encyclopedia of Archaeal and Bacterial Type Strains, Phase II (KMG-II): from individual species to whole genera.</title>
        <authorList>
            <person name="Goeker M."/>
        </authorList>
    </citation>
    <scope>NUCLEOTIDE SEQUENCE [LARGE SCALE GENOMIC DNA]</scope>
    <source>
        <strain evidence="2 3">DSM 22214</strain>
    </source>
</reference>
<keyword evidence="2" id="KW-0378">Hydrolase</keyword>